<feature type="non-terminal residue" evidence="2">
    <location>
        <position position="224"/>
    </location>
</feature>
<reference evidence="2 3" key="1">
    <citation type="submission" date="2019-03" db="EMBL/GenBank/DDBJ databases">
        <title>Draft genome sequences of novel Actinobacteria.</title>
        <authorList>
            <person name="Sahin N."/>
            <person name="Ay H."/>
            <person name="Saygin H."/>
        </authorList>
    </citation>
    <scope>NUCLEOTIDE SEQUENCE [LARGE SCALE GENOMIC DNA]</scope>
    <source>
        <strain evidence="2 3">KC712</strain>
    </source>
</reference>
<dbReference type="GO" id="GO:0043041">
    <property type="term" value="P:amino acid activation for nonribosomal peptide biosynthetic process"/>
    <property type="evidence" value="ECO:0007669"/>
    <property type="project" value="TreeGrafter"/>
</dbReference>
<organism evidence="2 3">
    <name type="scientific">Nonomuraea diastatica</name>
    <dbReference type="NCBI Taxonomy" id="1848329"/>
    <lineage>
        <taxon>Bacteria</taxon>
        <taxon>Bacillati</taxon>
        <taxon>Actinomycetota</taxon>
        <taxon>Actinomycetes</taxon>
        <taxon>Streptosporangiales</taxon>
        <taxon>Streptosporangiaceae</taxon>
        <taxon>Nonomuraea</taxon>
    </lineage>
</organism>
<evidence type="ECO:0000313" key="2">
    <source>
        <dbReference type="EMBL" id="TDC99292.1"/>
    </source>
</evidence>
<dbReference type="Proteomes" id="UP000294543">
    <property type="component" value="Unassembled WGS sequence"/>
</dbReference>
<name>A0A4R4VA01_9ACTN</name>
<sequence>TGMLGDVEEPCAPYGVLDVHGDGSGVAQAEITVDDDITARIRDLARRSGVSAAALFHLAWALVVARLTGRDDAVFGTVLFGRMQGDAGSRRGVGAFINTLPVRIAVTDRTTSEGLADTHRLLTDLLRHEHASLSLAQRCSGLPYGTPLFTSLLNYRHRTAGTADDLDAWQGVQVLADRDHTNYPVTVSVDDTGTGFAVTAQVQAAIDPGQVCALLVQALTELTA</sequence>
<dbReference type="GO" id="GO:0031177">
    <property type="term" value="F:phosphopantetheine binding"/>
    <property type="evidence" value="ECO:0007669"/>
    <property type="project" value="TreeGrafter"/>
</dbReference>
<accession>A0A4R4VA01</accession>
<feature type="non-terminal residue" evidence="2">
    <location>
        <position position="1"/>
    </location>
</feature>
<gene>
    <name evidence="2" type="ORF">E1294_52145</name>
</gene>
<dbReference type="GO" id="GO:0044550">
    <property type="term" value="P:secondary metabolite biosynthetic process"/>
    <property type="evidence" value="ECO:0007669"/>
    <property type="project" value="TreeGrafter"/>
</dbReference>
<dbReference type="EMBL" id="SMKP01000454">
    <property type="protein sequence ID" value="TDC99292.1"/>
    <property type="molecule type" value="Genomic_DNA"/>
</dbReference>
<dbReference type="AlphaFoldDB" id="A0A4R4VA01"/>
<evidence type="ECO:0000313" key="3">
    <source>
        <dbReference type="Proteomes" id="UP000294543"/>
    </source>
</evidence>
<dbReference type="Gene3D" id="3.30.559.30">
    <property type="entry name" value="Nonribosomal peptide synthetase, condensation domain"/>
    <property type="match status" value="1"/>
</dbReference>
<dbReference type="InterPro" id="IPR001242">
    <property type="entry name" value="Condensation_dom"/>
</dbReference>
<evidence type="ECO:0000259" key="1">
    <source>
        <dbReference type="Pfam" id="PF00668"/>
    </source>
</evidence>
<comment type="caution">
    <text evidence="2">The sequence shown here is derived from an EMBL/GenBank/DDBJ whole genome shotgun (WGS) entry which is preliminary data.</text>
</comment>
<dbReference type="PANTHER" id="PTHR45527:SF1">
    <property type="entry name" value="FATTY ACID SYNTHASE"/>
    <property type="match status" value="1"/>
</dbReference>
<dbReference type="GO" id="GO:0005737">
    <property type="term" value="C:cytoplasm"/>
    <property type="evidence" value="ECO:0007669"/>
    <property type="project" value="TreeGrafter"/>
</dbReference>
<protein>
    <submittedName>
        <fullName evidence="2">Non-ribosomal peptide synthetase</fullName>
    </submittedName>
</protein>
<dbReference type="Pfam" id="PF00668">
    <property type="entry name" value="Condensation"/>
    <property type="match status" value="1"/>
</dbReference>
<dbReference type="GO" id="GO:0003824">
    <property type="term" value="F:catalytic activity"/>
    <property type="evidence" value="ECO:0007669"/>
    <property type="project" value="InterPro"/>
</dbReference>
<dbReference type="SUPFAM" id="SSF52777">
    <property type="entry name" value="CoA-dependent acyltransferases"/>
    <property type="match status" value="1"/>
</dbReference>
<dbReference type="PANTHER" id="PTHR45527">
    <property type="entry name" value="NONRIBOSOMAL PEPTIDE SYNTHETASE"/>
    <property type="match status" value="1"/>
</dbReference>
<feature type="domain" description="Condensation" evidence="1">
    <location>
        <begin position="28"/>
        <end position="200"/>
    </location>
</feature>
<proteinExistence type="predicted"/>
<keyword evidence="3" id="KW-1185">Reference proteome</keyword>